<evidence type="ECO:0000259" key="1">
    <source>
        <dbReference type="PROSITE" id="PS51186"/>
    </source>
</evidence>
<dbReference type="AlphaFoldDB" id="A0A926IG43"/>
<comment type="caution">
    <text evidence="2">The sequence shown here is derived from an EMBL/GenBank/DDBJ whole genome shotgun (WGS) entry which is preliminary data.</text>
</comment>
<dbReference type="Gene3D" id="3.40.630.30">
    <property type="match status" value="1"/>
</dbReference>
<dbReference type="GO" id="GO:0008080">
    <property type="term" value="F:N-acetyltransferase activity"/>
    <property type="evidence" value="ECO:0007669"/>
    <property type="project" value="InterPro"/>
</dbReference>
<dbReference type="InterPro" id="IPR016181">
    <property type="entry name" value="Acyl_CoA_acyltransferase"/>
</dbReference>
<evidence type="ECO:0000313" key="3">
    <source>
        <dbReference type="Proteomes" id="UP000623678"/>
    </source>
</evidence>
<dbReference type="PANTHER" id="PTHR13538:SF4">
    <property type="entry name" value="N-ALPHA-ACETYLTRANSFERASE 80"/>
    <property type="match status" value="1"/>
</dbReference>
<evidence type="ECO:0000313" key="2">
    <source>
        <dbReference type="EMBL" id="MBC8584489.1"/>
    </source>
</evidence>
<dbReference type="InterPro" id="IPR000182">
    <property type="entry name" value="GNAT_dom"/>
</dbReference>
<dbReference type="GO" id="GO:0005737">
    <property type="term" value="C:cytoplasm"/>
    <property type="evidence" value="ECO:0007669"/>
    <property type="project" value="TreeGrafter"/>
</dbReference>
<accession>A0A926IG43</accession>
<proteinExistence type="predicted"/>
<dbReference type="InterPro" id="IPR039840">
    <property type="entry name" value="NAA80"/>
</dbReference>
<dbReference type="PROSITE" id="PS51186">
    <property type="entry name" value="GNAT"/>
    <property type="match status" value="1"/>
</dbReference>
<name>A0A926IG43_9FIRM</name>
<dbReference type="EMBL" id="JACRTD010000002">
    <property type="protein sequence ID" value="MBC8584489.1"/>
    <property type="molecule type" value="Genomic_DNA"/>
</dbReference>
<dbReference type="SUPFAM" id="SSF55729">
    <property type="entry name" value="Acyl-CoA N-acyltransferases (Nat)"/>
    <property type="match status" value="1"/>
</dbReference>
<sequence length="146" mass="17007">MTRLYVSRFFYPPGDVPDGYYVRDEVFTKEQGFASPDTDQHDPSSIHLVIYDEDRPVATARVFSLQDNKCSYKLGRIAVLKAYRGKNLGRRLMEEMEDLIKIMGGKRVYISAQCQAQPFYQRLGYTAYGEVYLDEHCPHIDMEKYL</sequence>
<gene>
    <name evidence="2" type="ORF">H8705_02700</name>
</gene>
<feature type="domain" description="N-acetyltransferase" evidence="1">
    <location>
        <begin position="5"/>
        <end position="146"/>
    </location>
</feature>
<dbReference type="PANTHER" id="PTHR13538">
    <property type="entry name" value="N-ACETYLTRANSFERASE 6"/>
    <property type="match status" value="1"/>
</dbReference>
<dbReference type="GO" id="GO:1905502">
    <property type="term" value="F:acetyl-CoA binding"/>
    <property type="evidence" value="ECO:0007669"/>
    <property type="project" value="TreeGrafter"/>
</dbReference>
<protein>
    <submittedName>
        <fullName evidence="2">GNAT family N-acetyltransferase</fullName>
    </submittedName>
</protein>
<dbReference type="CDD" id="cd04301">
    <property type="entry name" value="NAT_SF"/>
    <property type="match status" value="1"/>
</dbReference>
<keyword evidence="3" id="KW-1185">Reference proteome</keyword>
<dbReference type="RefSeq" id="WP_262394323.1">
    <property type="nucleotide sequence ID" value="NZ_JACRTD010000002.1"/>
</dbReference>
<reference evidence="2" key="1">
    <citation type="submission" date="2020-08" db="EMBL/GenBank/DDBJ databases">
        <title>Genome public.</title>
        <authorList>
            <person name="Liu C."/>
            <person name="Sun Q."/>
        </authorList>
    </citation>
    <scope>NUCLEOTIDE SEQUENCE</scope>
    <source>
        <strain evidence="2">NSJ-64</strain>
    </source>
</reference>
<dbReference type="Proteomes" id="UP000623678">
    <property type="component" value="Unassembled WGS sequence"/>
</dbReference>
<dbReference type="Pfam" id="PF13673">
    <property type="entry name" value="Acetyltransf_10"/>
    <property type="match status" value="1"/>
</dbReference>
<organism evidence="2 3">
    <name type="scientific">Youxingia wuxianensis</name>
    <dbReference type="NCBI Taxonomy" id="2763678"/>
    <lineage>
        <taxon>Bacteria</taxon>
        <taxon>Bacillati</taxon>
        <taxon>Bacillota</taxon>
        <taxon>Clostridia</taxon>
        <taxon>Eubacteriales</taxon>
        <taxon>Oscillospiraceae</taxon>
        <taxon>Youxingia</taxon>
    </lineage>
</organism>